<dbReference type="SUPFAM" id="SSF48403">
    <property type="entry name" value="Ankyrin repeat"/>
    <property type="match status" value="1"/>
</dbReference>
<feature type="repeat" description="ANK" evidence="7">
    <location>
        <begin position="681"/>
        <end position="713"/>
    </location>
</feature>
<feature type="region of interest" description="Disordered" evidence="9">
    <location>
        <begin position="1"/>
        <end position="53"/>
    </location>
</feature>
<organism evidence="12 13">
    <name type="scientific">Globodera rostochiensis</name>
    <name type="common">Golden nematode worm</name>
    <name type="synonym">Heterodera rostochiensis</name>
    <dbReference type="NCBI Taxonomy" id="31243"/>
    <lineage>
        <taxon>Eukaryota</taxon>
        <taxon>Metazoa</taxon>
        <taxon>Ecdysozoa</taxon>
        <taxon>Nematoda</taxon>
        <taxon>Chromadorea</taxon>
        <taxon>Rhabditida</taxon>
        <taxon>Tylenchina</taxon>
        <taxon>Tylenchomorpha</taxon>
        <taxon>Tylenchoidea</taxon>
        <taxon>Heteroderidae</taxon>
        <taxon>Heteroderinae</taxon>
        <taxon>Globodera</taxon>
    </lineage>
</organism>
<feature type="compositionally biased region" description="Low complexity" evidence="9">
    <location>
        <begin position="18"/>
        <end position="38"/>
    </location>
</feature>
<dbReference type="SMART" id="SM00248">
    <property type="entry name" value="ANK"/>
    <property type="match status" value="3"/>
</dbReference>
<evidence type="ECO:0000256" key="8">
    <source>
        <dbReference type="PROSITE-ProRule" id="PRU10100"/>
    </source>
</evidence>
<dbReference type="PANTHER" id="PTHR11707:SF28">
    <property type="entry name" value="60 KDA LYSOPHOSPHOLIPASE"/>
    <property type="match status" value="1"/>
</dbReference>
<dbReference type="PROSITE" id="PS51732">
    <property type="entry name" value="ASN_GLN_ASE_3"/>
    <property type="match status" value="1"/>
</dbReference>
<dbReference type="InterPro" id="IPR002110">
    <property type="entry name" value="Ankyrin_rpt"/>
</dbReference>
<dbReference type="GO" id="GO:0009066">
    <property type="term" value="P:aspartate family amino acid metabolic process"/>
    <property type="evidence" value="ECO:0007669"/>
    <property type="project" value="UniProtKB-ARBA"/>
</dbReference>
<evidence type="ECO:0000256" key="2">
    <source>
        <dbReference type="ARBA" id="ARBA00022737"/>
    </source>
</evidence>
<dbReference type="AlphaFoldDB" id="A0A914I3Z7"/>
<evidence type="ECO:0000256" key="7">
    <source>
        <dbReference type="PROSITE-ProRule" id="PRU00023"/>
    </source>
</evidence>
<dbReference type="Pfam" id="PF12796">
    <property type="entry name" value="Ank_2"/>
    <property type="match status" value="1"/>
</dbReference>
<dbReference type="Gene3D" id="3.40.50.1170">
    <property type="entry name" value="L-asparaginase, N-terminal domain"/>
    <property type="match status" value="1"/>
</dbReference>
<dbReference type="InterPro" id="IPR041725">
    <property type="entry name" value="L-asparaginase_I"/>
</dbReference>
<dbReference type="SUPFAM" id="SSF53774">
    <property type="entry name" value="Glutaminase/Asparaginase"/>
    <property type="match status" value="1"/>
</dbReference>
<comment type="similarity">
    <text evidence="5">In the N-terminal section; belongs to the asparaginase 1 family.</text>
</comment>
<dbReference type="InterPro" id="IPR040919">
    <property type="entry name" value="Asparaginase_C"/>
</dbReference>
<dbReference type="InterPro" id="IPR027474">
    <property type="entry name" value="L-asparaginase_N"/>
</dbReference>
<dbReference type="Gene3D" id="3.40.50.40">
    <property type="match status" value="1"/>
</dbReference>
<feature type="domain" description="L-asparaginase N-terminal" evidence="10">
    <location>
        <begin position="136"/>
        <end position="349"/>
    </location>
</feature>
<dbReference type="PIRSF" id="PIRSF001220">
    <property type="entry name" value="L-ASNase_gatD"/>
    <property type="match status" value="1"/>
</dbReference>
<evidence type="ECO:0000256" key="1">
    <source>
        <dbReference type="ARBA" id="ARBA00012920"/>
    </source>
</evidence>
<feature type="binding site" evidence="6">
    <location>
        <begin position="247"/>
        <end position="248"/>
    </location>
    <ligand>
        <name>substrate</name>
    </ligand>
</feature>
<keyword evidence="12" id="KW-1185">Reference proteome</keyword>
<feature type="compositionally biased region" description="Pro residues" evidence="9">
    <location>
        <begin position="39"/>
        <end position="48"/>
    </location>
</feature>
<proteinExistence type="inferred from homology"/>
<dbReference type="Gene3D" id="1.25.40.20">
    <property type="entry name" value="Ankyrin repeat-containing domain"/>
    <property type="match status" value="2"/>
</dbReference>
<dbReference type="FunFam" id="3.40.50.1170:FF:000003">
    <property type="entry name" value="60 kDa lysophospholipase"/>
    <property type="match status" value="1"/>
</dbReference>
<evidence type="ECO:0000259" key="10">
    <source>
        <dbReference type="Pfam" id="PF00710"/>
    </source>
</evidence>
<name>A0A914I3Z7_GLORO</name>
<dbReference type="PIRSF" id="PIRSF500176">
    <property type="entry name" value="L_ASNase"/>
    <property type="match status" value="1"/>
</dbReference>
<protein>
    <recommendedName>
        <fullName evidence="1">asparaginase</fullName>
        <ecNumber evidence="1">3.5.1.1</ecNumber>
    </recommendedName>
</protein>
<keyword evidence="2" id="KW-0677">Repeat</keyword>
<evidence type="ECO:0000256" key="4">
    <source>
        <dbReference type="ARBA" id="ARBA00023043"/>
    </source>
</evidence>
<dbReference type="PROSITE" id="PS50088">
    <property type="entry name" value="ANK_REPEAT"/>
    <property type="match status" value="1"/>
</dbReference>
<dbReference type="Pfam" id="PF00710">
    <property type="entry name" value="Asparaginase"/>
    <property type="match status" value="1"/>
</dbReference>
<evidence type="ECO:0000256" key="6">
    <source>
        <dbReference type="PIRSR" id="PIRSR001220-2"/>
    </source>
</evidence>
<dbReference type="FunFam" id="3.40.50.40:FF:000001">
    <property type="entry name" value="L-asparaginase 1"/>
    <property type="match status" value="1"/>
</dbReference>
<dbReference type="CDD" id="cd08963">
    <property type="entry name" value="L-asparaginase_I"/>
    <property type="match status" value="1"/>
</dbReference>
<evidence type="ECO:0000256" key="3">
    <source>
        <dbReference type="ARBA" id="ARBA00022801"/>
    </source>
</evidence>
<feature type="region of interest" description="Disordered" evidence="9">
    <location>
        <begin position="93"/>
        <end position="116"/>
    </location>
</feature>
<evidence type="ECO:0000256" key="5">
    <source>
        <dbReference type="ARBA" id="ARBA00061199"/>
    </source>
</evidence>
<evidence type="ECO:0000313" key="12">
    <source>
        <dbReference type="Proteomes" id="UP000887572"/>
    </source>
</evidence>
<dbReference type="Pfam" id="PF17763">
    <property type="entry name" value="Asparaginase_C"/>
    <property type="match status" value="1"/>
</dbReference>
<dbReference type="EC" id="3.5.1.1" evidence="1"/>
<dbReference type="InterPro" id="IPR006034">
    <property type="entry name" value="Asparaginase/glutaminase-like"/>
</dbReference>
<feature type="domain" description="Asparaginase/glutaminase C-terminal" evidence="11">
    <location>
        <begin position="368"/>
        <end position="480"/>
    </location>
</feature>
<dbReference type="PROSITE" id="PS50297">
    <property type="entry name" value="ANK_REP_REGION"/>
    <property type="match status" value="1"/>
</dbReference>
<dbReference type="GO" id="GO:0004067">
    <property type="term" value="F:asparaginase activity"/>
    <property type="evidence" value="ECO:0007669"/>
    <property type="project" value="UniProtKB-UniRule"/>
</dbReference>
<dbReference type="InterPro" id="IPR036770">
    <property type="entry name" value="Ankyrin_rpt-contain_sf"/>
</dbReference>
<dbReference type="SFLD" id="SFLDS00057">
    <property type="entry name" value="Glutaminase/Asparaginase"/>
    <property type="match status" value="1"/>
</dbReference>
<dbReference type="PRINTS" id="PR00139">
    <property type="entry name" value="ASNGLNASE"/>
</dbReference>
<keyword evidence="4 7" id="KW-0040">ANK repeat</keyword>
<feature type="active site" evidence="8">
    <location>
        <position position="247"/>
    </location>
</feature>
<sequence>MSDEISTILSHHHRQHHAAPAAAAEGDGAAATARSVPPVSAPSPPMPPIDHSFQPKHLTAVANLDDSADDEEGNLVRNLSATTLAEMHAEREANGIPPPQQQQQQQQQQHTGRRRLSTVCEDGHAHGKMVALHDSKVLVLYTGGTIGMRTCPAGVYAPEQHYLPRAIRDIPPLNDKEYAERMYADLPLKPLCLPPVRGMSKRVVYWVVEYEPLLDSSDMTFDDWIRIAKDIRKSYSAYDGFVVLHGTDTLAYTACALSFMMENLGKPVVITGAQIPVAEVRSDGRENMIGALIVAGNLDIPEVCVLFNNKLLRGNRSIKVDTHGLEAFDSPNMAPLATLDISINVNYESIFRSGELRPFTVQESLCRNVVVLRIFPSMPIESVRALLRAPTQGVVLQTYGSGNIPLRREDILREVRTAVERGCLVVNVSQCAKGQVATSYMTAKILDDAGVIFGSDMTTEAALAKLAYVLAKQEWSIEQKAAMLRKNLAGELSVAHSDAQLVGELDIIPRLAKYLSITSSSETRMLRNALFPPLSCHAAFANDVQTLENLRLSGANLSGGDYNMRTPLHVANIINLGWHPPTFGEGKVGDRGSSGVAAVEYLLKHGASVHIRDANDENALICAVRSRNLVAIKMVRQAGGQLVLPRPRIGVELCLSAGSGDLEALKAWHAAGANLSTTDYDGRTALHVAAARGLDEMCYWLCENGADPLVRDRLGRTPAEDARANIDEHMVEGLRRRRRWHIKVFAQKSSRVRSSFALLAPFGG</sequence>
<dbReference type="InterPro" id="IPR037152">
    <property type="entry name" value="L-asparaginase_N_sf"/>
</dbReference>
<dbReference type="WBParaSite" id="Gr19_v10_g7103.t1">
    <property type="protein sequence ID" value="Gr19_v10_g7103.t1"/>
    <property type="gene ID" value="Gr19_v10_g7103"/>
</dbReference>
<evidence type="ECO:0000259" key="11">
    <source>
        <dbReference type="Pfam" id="PF17763"/>
    </source>
</evidence>
<dbReference type="InterPro" id="IPR027473">
    <property type="entry name" value="L-asparaginase_C"/>
</dbReference>
<accession>A0A914I3Z7</accession>
<dbReference type="InterPro" id="IPR027475">
    <property type="entry name" value="Asparaginase/glutaminase_AS2"/>
</dbReference>
<keyword evidence="3" id="KW-0378">Hydrolase</keyword>
<feature type="binding site" evidence="6">
    <location>
        <position position="216"/>
    </location>
    <ligand>
        <name>substrate</name>
    </ligand>
</feature>
<dbReference type="InterPro" id="IPR036152">
    <property type="entry name" value="Asp/glu_Ase-like_sf"/>
</dbReference>
<evidence type="ECO:0000313" key="13">
    <source>
        <dbReference type="WBParaSite" id="Gr19_v10_g7103.t1"/>
    </source>
</evidence>
<dbReference type="SMART" id="SM00870">
    <property type="entry name" value="Asparaginase"/>
    <property type="match status" value="1"/>
</dbReference>
<reference evidence="13" key="1">
    <citation type="submission" date="2022-11" db="UniProtKB">
        <authorList>
            <consortium name="WormBaseParasite"/>
        </authorList>
    </citation>
    <scope>IDENTIFICATION</scope>
</reference>
<dbReference type="Proteomes" id="UP000887572">
    <property type="component" value="Unplaced"/>
</dbReference>
<dbReference type="PROSITE" id="PS00917">
    <property type="entry name" value="ASN_GLN_ASE_2"/>
    <property type="match status" value="1"/>
</dbReference>
<evidence type="ECO:0000256" key="9">
    <source>
        <dbReference type="SAM" id="MobiDB-lite"/>
    </source>
</evidence>
<dbReference type="PANTHER" id="PTHR11707">
    <property type="entry name" value="L-ASPARAGINASE"/>
    <property type="match status" value="1"/>
</dbReference>